<dbReference type="PRINTS" id="PR01021">
    <property type="entry name" value="OMPADOMAIN"/>
</dbReference>
<dbReference type="Gene3D" id="3.30.1330.60">
    <property type="entry name" value="OmpA-like domain"/>
    <property type="match status" value="1"/>
</dbReference>
<gene>
    <name evidence="6" type="ORF">WSI_03220</name>
</gene>
<dbReference type="InterPro" id="IPR050330">
    <property type="entry name" value="Bact_OuterMem_StrucFunc"/>
</dbReference>
<keyword evidence="7" id="KW-1185">Reference proteome</keyword>
<dbReference type="CDD" id="cd07185">
    <property type="entry name" value="OmpA_C-like"/>
    <property type="match status" value="1"/>
</dbReference>
<evidence type="ECO:0000259" key="5">
    <source>
        <dbReference type="PROSITE" id="PS51123"/>
    </source>
</evidence>
<dbReference type="RefSeq" id="WP_015452611.1">
    <property type="nucleotide sequence ID" value="NC_020549.1"/>
</dbReference>
<dbReference type="GeneID" id="93077009"/>
<proteinExistence type="predicted"/>
<comment type="subcellular location">
    <subcellularLocation>
        <location evidence="1">Cell outer membrane</location>
    </subcellularLocation>
</comment>
<dbReference type="PANTHER" id="PTHR30329">
    <property type="entry name" value="STATOR ELEMENT OF FLAGELLAR MOTOR COMPLEX"/>
    <property type="match status" value="1"/>
</dbReference>
<protein>
    <submittedName>
        <fullName evidence="6">OmpA/MotB</fullName>
    </submittedName>
</protein>
<sequence length="160" mass="17687">MQYSTIFIILSAITMMSISGIDNLDTKISSPDTVLNESSLQEQFSSSVGDSVFFDTSSYSIRPADIQVLSNLGSWLEKHDCDFLIEGHADELGSRNSSIALGLRRAYAVFNYFVARGISASRMKVTSYGKEMPSVYGHDEDAYAKNRRAIVFLKGCRANT</sequence>
<dbReference type="PANTHER" id="PTHR30329:SF21">
    <property type="entry name" value="LIPOPROTEIN YIAD-RELATED"/>
    <property type="match status" value="1"/>
</dbReference>
<dbReference type="EMBL" id="CP004005">
    <property type="protein sequence ID" value="AGH17014.1"/>
    <property type="molecule type" value="Genomic_DNA"/>
</dbReference>
<evidence type="ECO:0000256" key="1">
    <source>
        <dbReference type="ARBA" id="ARBA00004442"/>
    </source>
</evidence>
<dbReference type="PROSITE" id="PS51123">
    <property type="entry name" value="OMPA_2"/>
    <property type="match status" value="1"/>
</dbReference>
<evidence type="ECO:0000256" key="3">
    <source>
        <dbReference type="ARBA" id="ARBA00023237"/>
    </source>
</evidence>
<evidence type="ECO:0000313" key="7">
    <source>
        <dbReference type="Proteomes" id="UP000011820"/>
    </source>
</evidence>
<dbReference type="Pfam" id="PF00691">
    <property type="entry name" value="OmpA"/>
    <property type="match status" value="1"/>
</dbReference>
<evidence type="ECO:0000256" key="4">
    <source>
        <dbReference type="PROSITE-ProRule" id="PRU00473"/>
    </source>
</evidence>
<name>A0ABN4B2M1_LIBAS</name>
<evidence type="ECO:0000313" key="6">
    <source>
        <dbReference type="EMBL" id="AGH17014.1"/>
    </source>
</evidence>
<keyword evidence="2 4" id="KW-0472">Membrane</keyword>
<feature type="domain" description="OmpA-like" evidence="5">
    <location>
        <begin position="41"/>
        <end position="157"/>
    </location>
</feature>
<dbReference type="InterPro" id="IPR006665">
    <property type="entry name" value="OmpA-like"/>
</dbReference>
<organism evidence="6 7">
    <name type="scientific">Candidatus Liberibacter asiaticus str. gxpsy</name>
    <dbReference type="NCBI Taxonomy" id="1174529"/>
    <lineage>
        <taxon>Bacteria</taxon>
        <taxon>Pseudomonadati</taxon>
        <taxon>Pseudomonadota</taxon>
        <taxon>Alphaproteobacteria</taxon>
        <taxon>Hyphomicrobiales</taxon>
        <taxon>Rhizobiaceae</taxon>
        <taxon>Liberibacter</taxon>
    </lineage>
</organism>
<accession>A0ABN4B2M1</accession>
<evidence type="ECO:0000256" key="2">
    <source>
        <dbReference type="ARBA" id="ARBA00023136"/>
    </source>
</evidence>
<reference evidence="6 7" key="1">
    <citation type="journal article" date="2013" name="Genome Announc.">
        <title>Complete Genome Sequence of a Chinese Strain of 'Candidatus Liberibacter asiaticus'.</title>
        <authorList>
            <person name="Lin H."/>
            <person name="Han C.S."/>
            <person name="Liu B."/>
            <person name="Lou B."/>
            <person name="Bai X."/>
            <person name="Deng C."/>
            <person name="Civerolo E.L."/>
            <person name="Gupta G."/>
        </authorList>
    </citation>
    <scope>NUCLEOTIDE SEQUENCE [LARGE SCALE GENOMIC DNA]</scope>
    <source>
        <strain evidence="7">gxpsy</strain>
    </source>
</reference>
<dbReference type="InterPro" id="IPR036737">
    <property type="entry name" value="OmpA-like_sf"/>
</dbReference>
<dbReference type="InterPro" id="IPR006664">
    <property type="entry name" value="OMP_bac"/>
</dbReference>
<keyword evidence="3" id="KW-0998">Cell outer membrane</keyword>
<dbReference type="Proteomes" id="UP000011820">
    <property type="component" value="Chromosome"/>
</dbReference>
<dbReference type="SUPFAM" id="SSF103088">
    <property type="entry name" value="OmpA-like"/>
    <property type="match status" value="1"/>
</dbReference>